<protein>
    <recommendedName>
        <fullName evidence="2 5">peptidylprolyl isomerase</fullName>
        <ecNumber evidence="2 5">5.2.1.8</ecNumber>
    </recommendedName>
</protein>
<dbReference type="InterPro" id="IPR050689">
    <property type="entry name" value="FKBP-type_PPIase"/>
</dbReference>
<gene>
    <name evidence="7" type="ORF">PHJA_002344500</name>
</gene>
<evidence type="ECO:0000256" key="3">
    <source>
        <dbReference type="ARBA" id="ARBA00023110"/>
    </source>
</evidence>
<dbReference type="InterPro" id="IPR046357">
    <property type="entry name" value="PPIase_dom_sf"/>
</dbReference>
<dbReference type="PROSITE" id="PS50059">
    <property type="entry name" value="FKBP_PPIASE"/>
    <property type="match status" value="1"/>
</dbReference>
<evidence type="ECO:0000256" key="1">
    <source>
        <dbReference type="ARBA" id="ARBA00000971"/>
    </source>
</evidence>
<sequence>MLAHSIRAMGVEKELLRADTGPKPVTGQNVTVHCSDFSKNGDLTEKFWSTKDLEQQPCSFQIGQVNVIKGWDEVRNGSRRSLV</sequence>
<comment type="catalytic activity">
    <reaction evidence="1 5">
        <text>[protein]-peptidylproline (omega=180) = [protein]-peptidylproline (omega=0)</text>
        <dbReference type="Rhea" id="RHEA:16237"/>
        <dbReference type="Rhea" id="RHEA-COMP:10747"/>
        <dbReference type="Rhea" id="RHEA-COMP:10748"/>
        <dbReference type="ChEBI" id="CHEBI:83833"/>
        <dbReference type="ChEBI" id="CHEBI:83834"/>
        <dbReference type="EC" id="5.2.1.8"/>
    </reaction>
</comment>
<dbReference type="Proteomes" id="UP000653305">
    <property type="component" value="Unassembled WGS sequence"/>
</dbReference>
<evidence type="ECO:0000256" key="4">
    <source>
        <dbReference type="ARBA" id="ARBA00023235"/>
    </source>
</evidence>
<comment type="caution">
    <text evidence="7">The sequence shown here is derived from an EMBL/GenBank/DDBJ whole genome shotgun (WGS) entry which is preliminary data.</text>
</comment>
<evidence type="ECO:0000256" key="5">
    <source>
        <dbReference type="PROSITE-ProRule" id="PRU00277"/>
    </source>
</evidence>
<dbReference type="GO" id="GO:0005737">
    <property type="term" value="C:cytoplasm"/>
    <property type="evidence" value="ECO:0007669"/>
    <property type="project" value="TreeGrafter"/>
</dbReference>
<keyword evidence="4 5" id="KW-0413">Isomerase</keyword>
<dbReference type="PANTHER" id="PTHR10516">
    <property type="entry name" value="PEPTIDYL-PROLYL CIS-TRANS ISOMERASE"/>
    <property type="match status" value="1"/>
</dbReference>
<dbReference type="Pfam" id="PF00254">
    <property type="entry name" value="FKBP_C"/>
    <property type="match status" value="1"/>
</dbReference>
<dbReference type="EC" id="5.2.1.8" evidence="2 5"/>
<organism evidence="7 8">
    <name type="scientific">Phtheirospermum japonicum</name>
    <dbReference type="NCBI Taxonomy" id="374723"/>
    <lineage>
        <taxon>Eukaryota</taxon>
        <taxon>Viridiplantae</taxon>
        <taxon>Streptophyta</taxon>
        <taxon>Embryophyta</taxon>
        <taxon>Tracheophyta</taxon>
        <taxon>Spermatophyta</taxon>
        <taxon>Magnoliopsida</taxon>
        <taxon>eudicotyledons</taxon>
        <taxon>Gunneridae</taxon>
        <taxon>Pentapetalae</taxon>
        <taxon>asterids</taxon>
        <taxon>lamiids</taxon>
        <taxon>Lamiales</taxon>
        <taxon>Orobanchaceae</taxon>
        <taxon>Orobanchaceae incertae sedis</taxon>
        <taxon>Phtheirospermum</taxon>
    </lineage>
</organism>
<feature type="domain" description="PPIase FKBP-type" evidence="6">
    <location>
        <begin position="27"/>
        <end position="83"/>
    </location>
</feature>
<dbReference type="Gene3D" id="3.10.50.40">
    <property type="match status" value="1"/>
</dbReference>
<evidence type="ECO:0000313" key="8">
    <source>
        <dbReference type="Proteomes" id="UP000653305"/>
    </source>
</evidence>
<name>A0A830D4C2_9LAMI</name>
<keyword evidence="8" id="KW-1185">Reference proteome</keyword>
<dbReference type="OrthoDB" id="1902587at2759"/>
<proteinExistence type="predicted"/>
<dbReference type="AlphaFoldDB" id="A0A830D4C2"/>
<dbReference type="PANTHER" id="PTHR10516:SF443">
    <property type="entry name" value="FK506-BINDING PROTEIN 59-RELATED"/>
    <property type="match status" value="1"/>
</dbReference>
<evidence type="ECO:0000259" key="6">
    <source>
        <dbReference type="PROSITE" id="PS50059"/>
    </source>
</evidence>
<dbReference type="EMBL" id="BMAC01000721">
    <property type="protein sequence ID" value="GFQ02006.1"/>
    <property type="molecule type" value="Genomic_DNA"/>
</dbReference>
<dbReference type="InterPro" id="IPR001179">
    <property type="entry name" value="PPIase_FKBP_dom"/>
</dbReference>
<evidence type="ECO:0000256" key="2">
    <source>
        <dbReference type="ARBA" id="ARBA00013194"/>
    </source>
</evidence>
<reference evidence="7" key="1">
    <citation type="submission" date="2020-07" db="EMBL/GenBank/DDBJ databases">
        <title>Ethylene signaling mediates host invasion by parasitic plants.</title>
        <authorList>
            <person name="Yoshida S."/>
        </authorList>
    </citation>
    <scope>NUCLEOTIDE SEQUENCE</scope>
    <source>
        <strain evidence="7">Okayama</strain>
    </source>
</reference>
<dbReference type="GO" id="GO:0003755">
    <property type="term" value="F:peptidyl-prolyl cis-trans isomerase activity"/>
    <property type="evidence" value="ECO:0007669"/>
    <property type="project" value="UniProtKB-KW"/>
</dbReference>
<keyword evidence="3 5" id="KW-0697">Rotamase</keyword>
<dbReference type="SUPFAM" id="SSF54534">
    <property type="entry name" value="FKBP-like"/>
    <property type="match status" value="1"/>
</dbReference>
<accession>A0A830D4C2</accession>
<evidence type="ECO:0000313" key="7">
    <source>
        <dbReference type="EMBL" id="GFQ02006.1"/>
    </source>
</evidence>